<keyword evidence="3" id="KW-1185">Reference proteome</keyword>
<dbReference type="Proteomes" id="UP000299102">
    <property type="component" value="Unassembled WGS sequence"/>
</dbReference>
<protein>
    <submittedName>
        <fullName evidence="2">Uncharacterized protein</fullName>
    </submittedName>
</protein>
<reference evidence="2 3" key="1">
    <citation type="journal article" date="2019" name="Commun. Biol.">
        <title>The bagworm genome reveals a unique fibroin gene that provides high tensile strength.</title>
        <authorList>
            <person name="Kono N."/>
            <person name="Nakamura H."/>
            <person name="Ohtoshi R."/>
            <person name="Tomita M."/>
            <person name="Numata K."/>
            <person name="Arakawa K."/>
        </authorList>
    </citation>
    <scope>NUCLEOTIDE SEQUENCE [LARGE SCALE GENOMIC DNA]</scope>
</reference>
<accession>A0A4C1VHR2</accession>
<dbReference type="EMBL" id="BGZK01000344">
    <property type="protein sequence ID" value="GBP38130.1"/>
    <property type="molecule type" value="Genomic_DNA"/>
</dbReference>
<gene>
    <name evidence="2" type="ORF">EVAR_80413_1</name>
</gene>
<evidence type="ECO:0000256" key="1">
    <source>
        <dbReference type="SAM" id="MobiDB-lite"/>
    </source>
</evidence>
<comment type="caution">
    <text evidence="2">The sequence shown here is derived from an EMBL/GenBank/DDBJ whole genome shotgun (WGS) entry which is preliminary data.</text>
</comment>
<evidence type="ECO:0000313" key="2">
    <source>
        <dbReference type="EMBL" id="GBP38130.1"/>
    </source>
</evidence>
<feature type="region of interest" description="Disordered" evidence="1">
    <location>
        <begin position="205"/>
        <end position="227"/>
    </location>
</feature>
<dbReference type="AlphaFoldDB" id="A0A4C1VHR2"/>
<evidence type="ECO:0000313" key="3">
    <source>
        <dbReference type="Proteomes" id="UP000299102"/>
    </source>
</evidence>
<sequence>MQKVTHVNTYIVSPRYDPSTSADNTDSIFLTHQTVACFQTGSLFHGDAYFDGNPVDHGHAARVGDRTATNITSLGQHSTCPPAERTLPAGAGGELRTAGPEAELLPSRSSIVTVRRRLNAAAAATGVSAGAEYTESANSRALSATSPARRPMQFFAAARAGRSAVIDRLVDRHRPRVRRRRFGVASPLLRQSATLASNDSVNAVRAARGPGPKKGPTHNGRPPAASGARACETVALCTRTARPADCPPTNVCYLRTRQFFMGI</sequence>
<proteinExistence type="predicted"/>
<name>A0A4C1VHR2_EUMVA</name>
<feature type="region of interest" description="Disordered" evidence="1">
    <location>
        <begin position="75"/>
        <end position="97"/>
    </location>
</feature>
<organism evidence="2 3">
    <name type="scientific">Eumeta variegata</name>
    <name type="common">Bagworm moth</name>
    <name type="synonym">Eumeta japonica</name>
    <dbReference type="NCBI Taxonomy" id="151549"/>
    <lineage>
        <taxon>Eukaryota</taxon>
        <taxon>Metazoa</taxon>
        <taxon>Ecdysozoa</taxon>
        <taxon>Arthropoda</taxon>
        <taxon>Hexapoda</taxon>
        <taxon>Insecta</taxon>
        <taxon>Pterygota</taxon>
        <taxon>Neoptera</taxon>
        <taxon>Endopterygota</taxon>
        <taxon>Lepidoptera</taxon>
        <taxon>Glossata</taxon>
        <taxon>Ditrysia</taxon>
        <taxon>Tineoidea</taxon>
        <taxon>Psychidae</taxon>
        <taxon>Oiketicinae</taxon>
        <taxon>Eumeta</taxon>
    </lineage>
</organism>